<dbReference type="PANTHER" id="PTHR24171:SF10">
    <property type="entry name" value="ANKYRIN REPEAT DOMAIN-CONTAINING PROTEIN 29-LIKE"/>
    <property type="match status" value="1"/>
</dbReference>
<sequence>MAATEDGDTPLHLAAAAGHLGIIEDLLQAGADLECRGKDAYTPLHMAAERGQADAVRSLLERGASPAAVTQFGSTPLQLAVHEGNVGVLEAIIAAAGGQLGLATTVPENQRWHRTRISIELASLCSFSATGVRFGEVHLSSSPVGSTAAGVDAATLSAVGMCVEVLHTAPIDKHLVATLDEWAVLISSGDGATAGRVAVFVQQQLCRIPSRIQLWEMAQQAAAVLGCTPFLELALDIRLLRAFAVWKRLGLTDFMFASETSMMDALLQLPSINPRSRPEAESRRVMSVSEFESLATKLEAKAAWRDSGDSLGVKDRAQCASTLWHLGLSPTLSVEVSGESMVAQGSGVYAMLTLPYNPGALPYTVDEIQAEASSHDQGWSDSPDGQGARQGSSCTWGELRVVLLPPGHGAEAGSGTPPAGNAVMVWDDQGRAFTNRHADFRWQNHPPAVRTAARGSSLVSALNTGPGGSLAGGAQVQLLMCAEGPGGCCYVRRAAIRLVLRPVRHIE</sequence>
<evidence type="ECO:0000256" key="1">
    <source>
        <dbReference type="ARBA" id="ARBA00022737"/>
    </source>
</evidence>
<feature type="repeat" description="ANK" evidence="3">
    <location>
        <begin position="39"/>
        <end position="71"/>
    </location>
</feature>
<dbReference type="AlphaFoldDB" id="A0A150G0F5"/>
<dbReference type="PROSITE" id="PS50088">
    <property type="entry name" value="ANK_REPEAT"/>
    <property type="match status" value="2"/>
</dbReference>
<dbReference type="Pfam" id="PF12796">
    <property type="entry name" value="Ank_2"/>
    <property type="match status" value="1"/>
</dbReference>
<evidence type="ECO:0000256" key="3">
    <source>
        <dbReference type="PROSITE-ProRule" id="PRU00023"/>
    </source>
</evidence>
<evidence type="ECO:0000313" key="6">
    <source>
        <dbReference type="Proteomes" id="UP000075714"/>
    </source>
</evidence>
<feature type="repeat" description="ANK" evidence="3">
    <location>
        <begin position="6"/>
        <end position="38"/>
    </location>
</feature>
<accession>A0A150G0F5</accession>
<name>A0A150G0F5_GONPE</name>
<proteinExistence type="predicted"/>
<dbReference type="OrthoDB" id="550964at2759"/>
<dbReference type="SUPFAM" id="SSF48403">
    <property type="entry name" value="Ankyrin repeat"/>
    <property type="match status" value="1"/>
</dbReference>
<dbReference type="Proteomes" id="UP000075714">
    <property type="component" value="Unassembled WGS sequence"/>
</dbReference>
<dbReference type="STRING" id="33097.A0A150G0F5"/>
<dbReference type="EMBL" id="LSYV01000094">
    <property type="protein sequence ID" value="KXZ43356.1"/>
    <property type="molecule type" value="Genomic_DNA"/>
</dbReference>
<reference evidence="6" key="1">
    <citation type="journal article" date="2016" name="Nat. Commun.">
        <title>The Gonium pectorale genome demonstrates co-option of cell cycle regulation during the evolution of multicellularity.</title>
        <authorList>
            <person name="Hanschen E.R."/>
            <person name="Marriage T.N."/>
            <person name="Ferris P.J."/>
            <person name="Hamaji T."/>
            <person name="Toyoda A."/>
            <person name="Fujiyama A."/>
            <person name="Neme R."/>
            <person name="Noguchi H."/>
            <person name="Minakuchi Y."/>
            <person name="Suzuki M."/>
            <person name="Kawai-Toyooka H."/>
            <person name="Smith D.R."/>
            <person name="Sparks H."/>
            <person name="Anderson J."/>
            <person name="Bakaric R."/>
            <person name="Luria V."/>
            <person name="Karger A."/>
            <person name="Kirschner M.W."/>
            <person name="Durand P.M."/>
            <person name="Michod R.E."/>
            <person name="Nozaki H."/>
            <person name="Olson B.J."/>
        </authorList>
    </citation>
    <scope>NUCLEOTIDE SEQUENCE [LARGE SCALE GENOMIC DNA]</scope>
    <source>
        <strain evidence="6">NIES-2863</strain>
    </source>
</reference>
<dbReference type="PANTHER" id="PTHR24171">
    <property type="entry name" value="ANKYRIN REPEAT DOMAIN-CONTAINING PROTEIN 39-RELATED"/>
    <property type="match status" value="1"/>
</dbReference>
<keyword evidence="1" id="KW-0677">Repeat</keyword>
<feature type="region of interest" description="Disordered" evidence="4">
    <location>
        <begin position="372"/>
        <end position="392"/>
    </location>
</feature>
<dbReference type="PROSITE" id="PS50297">
    <property type="entry name" value="ANK_REP_REGION"/>
    <property type="match status" value="2"/>
</dbReference>
<organism evidence="5 6">
    <name type="scientific">Gonium pectorale</name>
    <name type="common">Green alga</name>
    <dbReference type="NCBI Taxonomy" id="33097"/>
    <lineage>
        <taxon>Eukaryota</taxon>
        <taxon>Viridiplantae</taxon>
        <taxon>Chlorophyta</taxon>
        <taxon>core chlorophytes</taxon>
        <taxon>Chlorophyceae</taxon>
        <taxon>CS clade</taxon>
        <taxon>Chlamydomonadales</taxon>
        <taxon>Volvocaceae</taxon>
        <taxon>Gonium</taxon>
    </lineage>
</organism>
<evidence type="ECO:0000256" key="4">
    <source>
        <dbReference type="SAM" id="MobiDB-lite"/>
    </source>
</evidence>
<comment type="caution">
    <text evidence="5">The sequence shown here is derived from an EMBL/GenBank/DDBJ whole genome shotgun (WGS) entry which is preliminary data.</text>
</comment>
<dbReference type="Gene3D" id="1.25.40.20">
    <property type="entry name" value="Ankyrin repeat-containing domain"/>
    <property type="match status" value="1"/>
</dbReference>
<dbReference type="SMART" id="SM00248">
    <property type="entry name" value="ANK"/>
    <property type="match status" value="3"/>
</dbReference>
<keyword evidence="6" id="KW-1185">Reference proteome</keyword>
<keyword evidence="2 3" id="KW-0040">ANK repeat</keyword>
<dbReference type="PRINTS" id="PR01415">
    <property type="entry name" value="ANKYRIN"/>
</dbReference>
<dbReference type="InterPro" id="IPR002110">
    <property type="entry name" value="Ankyrin_rpt"/>
</dbReference>
<evidence type="ECO:0000256" key="2">
    <source>
        <dbReference type="ARBA" id="ARBA00023043"/>
    </source>
</evidence>
<gene>
    <name evidence="5" type="ORF">GPECTOR_93g626</name>
</gene>
<dbReference type="InterPro" id="IPR036770">
    <property type="entry name" value="Ankyrin_rpt-contain_sf"/>
</dbReference>
<evidence type="ECO:0000313" key="5">
    <source>
        <dbReference type="EMBL" id="KXZ43356.1"/>
    </source>
</evidence>
<protein>
    <submittedName>
        <fullName evidence="5">Uncharacterized protein</fullName>
    </submittedName>
</protein>